<proteinExistence type="predicted"/>
<comment type="caution">
    <text evidence="1">The sequence shown here is derived from an EMBL/GenBank/DDBJ whole genome shotgun (WGS) entry which is preliminary data.</text>
</comment>
<feature type="non-terminal residue" evidence="1">
    <location>
        <position position="266"/>
    </location>
</feature>
<protein>
    <submittedName>
        <fullName evidence="1">Uncharacterized protein</fullName>
    </submittedName>
</protein>
<reference evidence="1" key="1">
    <citation type="journal article" date="2015" name="Nature">
        <title>Complex archaea that bridge the gap between prokaryotes and eukaryotes.</title>
        <authorList>
            <person name="Spang A."/>
            <person name="Saw J.H."/>
            <person name="Jorgensen S.L."/>
            <person name="Zaremba-Niedzwiedzka K."/>
            <person name="Martijn J."/>
            <person name="Lind A.E."/>
            <person name="van Eijk R."/>
            <person name="Schleper C."/>
            <person name="Guy L."/>
            <person name="Ettema T.J."/>
        </authorList>
    </citation>
    <scope>NUCLEOTIDE SEQUENCE</scope>
</reference>
<evidence type="ECO:0000313" key="1">
    <source>
        <dbReference type="EMBL" id="KKK77444.1"/>
    </source>
</evidence>
<dbReference type="EMBL" id="LAZR01054954">
    <property type="protein sequence ID" value="KKK77444.1"/>
    <property type="molecule type" value="Genomic_DNA"/>
</dbReference>
<dbReference type="AlphaFoldDB" id="A0A0F9AG18"/>
<organism evidence="1">
    <name type="scientific">marine sediment metagenome</name>
    <dbReference type="NCBI Taxonomy" id="412755"/>
    <lineage>
        <taxon>unclassified sequences</taxon>
        <taxon>metagenomes</taxon>
        <taxon>ecological metagenomes</taxon>
    </lineage>
</organism>
<accession>A0A0F9AG18</accession>
<gene>
    <name evidence="1" type="ORF">LCGC14_2853540</name>
</gene>
<sequence>MKQGIISGHWDAIGGSDSTPRYADIIGGSFATSESSVGGEISPPGTFRKLRVKLTDINGDAISPGSGKSYTFTLMKNESATGLAVTISDAETSGSDTSTDVSITASDSVDLRGEWSGTPTVAYATWALEFEGNTAKESLVCNIGNLFNKIIATNFAAWGGNGRDTTEANVEQVVALGGTVRDMYITLRQAPDPSGSDGYTFRIRKNGANTSLLVTITGNNTAGSDTSNSFSVSAGDRIAIKVTVSGTPSNNVVAEIGTTFVADTDA</sequence>
<name>A0A0F9AG18_9ZZZZ</name>